<dbReference type="Gene3D" id="3.40.50.410">
    <property type="entry name" value="von Willebrand factor, type A domain"/>
    <property type="match status" value="1"/>
</dbReference>
<dbReference type="Proteomes" id="UP001367030">
    <property type="component" value="Unassembled WGS sequence"/>
</dbReference>
<feature type="domain" description="Cobalamin biosynthesis protein CobT VWA" evidence="1">
    <location>
        <begin position="351"/>
        <end position="565"/>
    </location>
</feature>
<organism evidence="2 3">
    <name type="scientific">Variovorax robiniae</name>
    <dbReference type="NCBI Taxonomy" id="1836199"/>
    <lineage>
        <taxon>Bacteria</taxon>
        <taxon>Pseudomonadati</taxon>
        <taxon>Pseudomonadota</taxon>
        <taxon>Betaproteobacteria</taxon>
        <taxon>Burkholderiales</taxon>
        <taxon>Comamonadaceae</taxon>
        <taxon>Variovorax</taxon>
    </lineage>
</organism>
<gene>
    <name evidence="2" type="ORF">WKW79_19505</name>
</gene>
<dbReference type="Pfam" id="PF11775">
    <property type="entry name" value="CobT_C"/>
    <property type="match status" value="1"/>
</dbReference>
<name>A0ABU8XA92_9BURK</name>
<dbReference type="SUPFAM" id="SSF53300">
    <property type="entry name" value="vWA-like"/>
    <property type="match status" value="1"/>
</dbReference>
<dbReference type="EMBL" id="JBBKZS010000008">
    <property type="protein sequence ID" value="MEJ8856770.1"/>
    <property type="molecule type" value="Genomic_DNA"/>
</dbReference>
<dbReference type="InterPro" id="IPR036465">
    <property type="entry name" value="vWFA_dom_sf"/>
</dbReference>
<dbReference type="InterPro" id="IPR006538">
    <property type="entry name" value="CobT"/>
</dbReference>
<proteinExistence type="predicted"/>
<sequence length="571" mass="63619">MSDLQQRIRQEQRALELCAAVIRAESGERDLHFRGRRLHRGNAALPWFAPHLHPSPDTDDFDSFRGVADGIALRLSTSDAELHARLKPEAAVERFIFDMLEQFRCEAMVPASMPGMARNLRHRHDEWSLDFHHSGMTDTAKGLLLYTVAQVCRARVHGEQVLEETEDMLEATRFALSPRIGHALAGLRRDRADQAAYATHALSIARTVAGMLDEAGEDPRDGAAEPDDKRHNLFSLIAEMDREFEEAFAVADTGRSRVLEAAAGAYRVFTTAYDREHEAASLARKAVLVEYREQLDRRIAGQGVNIARLARELRTLLAVPARDGWDGGQEEGHIDGRRLAQLIASPTERRVFRRERHEPVADCAVTFLIDCSGSMKAHAESVAMLVDVFARALELAGVTSEILGFTTGAWNGGRAMRDWQRAGKPHHPGRLNERCHLVFKSADTPWRRARPAIAALLKADLFREGIDGEAVDWACARLMARAEEHKLLLVISDGSPMDSATQLANDPHYLDHHLRDVVSRQEQAGQVEIGAIGVGLDLSPYYRHSQVIDLAASTGNQVFREIVGLMARLRH</sequence>
<accession>A0ABU8XA92</accession>
<keyword evidence="3" id="KW-1185">Reference proteome</keyword>
<dbReference type="InterPro" id="IPR051928">
    <property type="entry name" value="NorD/CobT"/>
</dbReference>
<dbReference type="RefSeq" id="WP_340336845.1">
    <property type="nucleotide sequence ID" value="NZ_JBBKZS010000008.1"/>
</dbReference>
<dbReference type="InterPro" id="IPR025861">
    <property type="entry name" value="CobT_VWA_dom"/>
</dbReference>
<evidence type="ECO:0000259" key="1">
    <source>
        <dbReference type="Pfam" id="PF11775"/>
    </source>
</evidence>
<dbReference type="PANTHER" id="PTHR41248:SF1">
    <property type="entry name" value="NORD PROTEIN"/>
    <property type="match status" value="1"/>
</dbReference>
<protein>
    <submittedName>
        <fullName evidence="2">Cobalt chelatase</fullName>
    </submittedName>
</protein>
<reference evidence="2 3" key="1">
    <citation type="submission" date="2024-03" db="EMBL/GenBank/DDBJ databases">
        <title>Novel species of the genus Variovorax.</title>
        <authorList>
            <person name="Liu Q."/>
            <person name="Xin Y.-H."/>
        </authorList>
    </citation>
    <scope>NUCLEOTIDE SEQUENCE [LARGE SCALE GENOMIC DNA]</scope>
    <source>
        <strain evidence="2 3">KACC 18901</strain>
    </source>
</reference>
<evidence type="ECO:0000313" key="2">
    <source>
        <dbReference type="EMBL" id="MEJ8856770.1"/>
    </source>
</evidence>
<dbReference type="PANTHER" id="PTHR41248">
    <property type="entry name" value="NORD PROTEIN"/>
    <property type="match status" value="1"/>
</dbReference>
<dbReference type="Pfam" id="PF06213">
    <property type="entry name" value="CobT"/>
    <property type="match status" value="1"/>
</dbReference>
<evidence type="ECO:0000313" key="3">
    <source>
        <dbReference type="Proteomes" id="UP001367030"/>
    </source>
</evidence>
<comment type="caution">
    <text evidence="2">The sequence shown here is derived from an EMBL/GenBank/DDBJ whole genome shotgun (WGS) entry which is preliminary data.</text>
</comment>
<dbReference type="PIRSF" id="PIRSF031715">
    <property type="entry name" value="Cob_chel_CobT"/>
    <property type="match status" value="1"/>
</dbReference>